<proteinExistence type="predicted"/>
<comment type="caution">
    <text evidence="2">The sequence shown here is derived from an EMBL/GenBank/DDBJ whole genome shotgun (WGS) entry which is preliminary data.</text>
</comment>
<dbReference type="EMBL" id="MU129057">
    <property type="protein sequence ID" value="KAF9508494.1"/>
    <property type="molecule type" value="Genomic_DNA"/>
</dbReference>
<name>A0A9P6DRI7_9AGAM</name>
<feature type="region of interest" description="Disordered" evidence="1">
    <location>
        <begin position="1"/>
        <end position="127"/>
    </location>
</feature>
<keyword evidence="3" id="KW-1185">Reference proteome</keyword>
<dbReference type="Proteomes" id="UP000886523">
    <property type="component" value="Unassembled WGS sequence"/>
</dbReference>
<accession>A0A9P6DRI7</accession>
<feature type="compositionally biased region" description="Pro residues" evidence="1">
    <location>
        <begin position="87"/>
        <end position="97"/>
    </location>
</feature>
<reference evidence="2" key="1">
    <citation type="journal article" date="2020" name="Nat. Commun.">
        <title>Large-scale genome sequencing of mycorrhizal fungi provides insights into the early evolution of symbiotic traits.</title>
        <authorList>
            <person name="Miyauchi S."/>
            <person name="Kiss E."/>
            <person name="Kuo A."/>
            <person name="Drula E."/>
            <person name="Kohler A."/>
            <person name="Sanchez-Garcia M."/>
            <person name="Morin E."/>
            <person name="Andreopoulos B."/>
            <person name="Barry K.W."/>
            <person name="Bonito G."/>
            <person name="Buee M."/>
            <person name="Carver A."/>
            <person name="Chen C."/>
            <person name="Cichocki N."/>
            <person name="Clum A."/>
            <person name="Culley D."/>
            <person name="Crous P.W."/>
            <person name="Fauchery L."/>
            <person name="Girlanda M."/>
            <person name="Hayes R.D."/>
            <person name="Keri Z."/>
            <person name="LaButti K."/>
            <person name="Lipzen A."/>
            <person name="Lombard V."/>
            <person name="Magnuson J."/>
            <person name="Maillard F."/>
            <person name="Murat C."/>
            <person name="Nolan M."/>
            <person name="Ohm R.A."/>
            <person name="Pangilinan J."/>
            <person name="Pereira M.F."/>
            <person name="Perotto S."/>
            <person name="Peter M."/>
            <person name="Pfister S."/>
            <person name="Riley R."/>
            <person name="Sitrit Y."/>
            <person name="Stielow J.B."/>
            <person name="Szollosi G."/>
            <person name="Zifcakova L."/>
            <person name="Stursova M."/>
            <person name="Spatafora J.W."/>
            <person name="Tedersoo L."/>
            <person name="Vaario L.M."/>
            <person name="Yamada A."/>
            <person name="Yan M."/>
            <person name="Wang P."/>
            <person name="Xu J."/>
            <person name="Bruns T."/>
            <person name="Baldrian P."/>
            <person name="Vilgalys R."/>
            <person name="Dunand C."/>
            <person name="Henrissat B."/>
            <person name="Grigoriev I.V."/>
            <person name="Hibbett D."/>
            <person name="Nagy L.G."/>
            <person name="Martin F.M."/>
        </authorList>
    </citation>
    <scope>NUCLEOTIDE SEQUENCE</scope>
    <source>
        <strain evidence="2">UP504</strain>
    </source>
</reference>
<feature type="compositionally biased region" description="Polar residues" evidence="1">
    <location>
        <begin position="24"/>
        <end position="38"/>
    </location>
</feature>
<gene>
    <name evidence="2" type="ORF">BS47DRAFT_1350243</name>
</gene>
<feature type="compositionally biased region" description="Basic and acidic residues" evidence="1">
    <location>
        <begin position="1"/>
        <end position="14"/>
    </location>
</feature>
<protein>
    <submittedName>
        <fullName evidence="2">Uncharacterized protein</fullName>
    </submittedName>
</protein>
<evidence type="ECO:0000256" key="1">
    <source>
        <dbReference type="SAM" id="MobiDB-lite"/>
    </source>
</evidence>
<feature type="compositionally biased region" description="Polar residues" evidence="1">
    <location>
        <begin position="66"/>
        <end position="77"/>
    </location>
</feature>
<dbReference type="AlphaFoldDB" id="A0A9P6DRI7"/>
<organism evidence="2 3">
    <name type="scientific">Hydnum rufescens UP504</name>
    <dbReference type="NCBI Taxonomy" id="1448309"/>
    <lineage>
        <taxon>Eukaryota</taxon>
        <taxon>Fungi</taxon>
        <taxon>Dikarya</taxon>
        <taxon>Basidiomycota</taxon>
        <taxon>Agaricomycotina</taxon>
        <taxon>Agaricomycetes</taxon>
        <taxon>Cantharellales</taxon>
        <taxon>Hydnaceae</taxon>
        <taxon>Hydnum</taxon>
    </lineage>
</organism>
<evidence type="ECO:0000313" key="3">
    <source>
        <dbReference type="Proteomes" id="UP000886523"/>
    </source>
</evidence>
<sequence length="127" mass="14360">MESTDGHKIRKVVEEMQVQRLDPQANQDVPQPGHQSNVALPRAQPPQASPTTRNQGPGLYDHRTSPYDQYTLHNTHPPQDRPYSQPRAPPVPPPYGYPPMNGGYYEPRHTSGPSNPHPHSEYYPHRG</sequence>
<evidence type="ECO:0000313" key="2">
    <source>
        <dbReference type="EMBL" id="KAF9508494.1"/>
    </source>
</evidence>
<feature type="compositionally biased region" description="Basic and acidic residues" evidence="1">
    <location>
        <begin position="118"/>
        <end position="127"/>
    </location>
</feature>